<sequence>MELSVVYECRLQTRPSQTQMQQLVTALGAVTMLSIELVPQSEKSSSGCAFPAAPLPPESKKLNTETFKVPLLGIDNTDQTASHQTKPPSNKLSSLALKSEVVR</sequence>
<keyword evidence="3" id="KW-1185">Reference proteome</keyword>
<reference evidence="2" key="1">
    <citation type="submission" date="2023-08" db="EMBL/GenBank/DDBJ databases">
        <authorList>
            <person name="Alioto T."/>
            <person name="Alioto T."/>
            <person name="Gomez Garrido J."/>
        </authorList>
    </citation>
    <scope>NUCLEOTIDE SEQUENCE</scope>
</reference>
<evidence type="ECO:0000313" key="3">
    <source>
        <dbReference type="Proteomes" id="UP001178508"/>
    </source>
</evidence>
<dbReference type="AlphaFoldDB" id="A0AAV1HHU9"/>
<dbReference type="EMBL" id="OY660885">
    <property type="protein sequence ID" value="CAJ1085076.1"/>
    <property type="molecule type" value="Genomic_DNA"/>
</dbReference>
<feature type="compositionally biased region" description="Polar residues" evidence="1">
    <location>
        <begin position="76"/>
        <end position="93"/>
    </location>
</feature>
<name>A0AAV1HHU9_XYRNO</name>
<organism evidence="2 3">
    <name type="scientific">Xyrichtys novacula</name>
    <name type="common">Pearly razorfish</name>
    <name type="synonym">Hemipteronotus novacula</name>
    <dbReference type="NCBI Taxonomy" id="13765"/>
    <lineage>
        <taxon>Eukaryota</taxon>
        <taxon>Metazoa</taxon>
        <taxon>Chordata</taxon>
        <taxon>Craniata</taxon>
        <taxon>Vertebrata</taxon>
        <taxon>Euteleostomi</taxon>
        <taxon>Actinopterygii</taxon>
        <taxon>Neopterygii</taxon>
        <taxon>Teleostei</taxon>
        <taxon>Neoteleostei</taxon>
        <taxon>Acanthomorphata</taxon>
        <taxon>Eupercaria</taxon>
        <taxon>Labriformes</taxon>
        <taxon>Labridae</taxon>
        <taxon>Xyrichtys</taxon>
    </lineage>
</organism>
<proteinExistence type="predicted"/>
<protein>
    <submittedName>
        <fullName evidence="2">Uncharacterized protein</fullName>
    </submittedName>
</protein>
<evidence type="ECO:0000256" key="1">
    <source>
        <dbReference type="SAM" id="MobiDB-lite"/>
    </source>
</evidence>
<feature type="region of interest" description="Disordered" evidence="1">
    <location>
        <begin position="43"/>
        <end position="62"/>
    </location>
</feature>
<feature type="region of interest" description="Disordered" evidence="1">
    <location>
        <begin position="73"/>
        <end position="103"/>
    </location>
</feature>
<evidence type="ECO:0000313" key="2">
    <source>
        <dbReference type="EMBL" id="CAJ1085076.1"/>
    </source>
</evidence>
<dbReference type="Proteomes" id="UP001178508">
    <property type="component" value="Chromosome 22"/>
</dbReference>
<gene>
    <name evidence="2" type="ORF">XNOV1_A017520</name>
</gene>
<accession>A0AAV1HHU9</accession>